<dbReference type="EMBL" id="CAKLBY020000305">
    <property type="protein sequence ID" value="CAK7943910.1"/>
    <property type="molecule type" value="Genomic_DNA"/>
</dbReference>
<dbReference type="SMART" id="SM00312">
    <property type="entry name" value="PX"/>
    <property type="match status" value="1"/>
</dbReference>
<evidence type="ECO:0000259" key="2">
    <source>
        <dbReference type="PROSITE" id="PS50195"/>
    </source>
</evidence>
<feature type="region of interest" description="Disordered" evidence="1">
    <location>
        <begin position="71"/>
        <end position="95"/>
    </location>
</feature>
<feature type="domain" description="PX" evidence="2">
    <location>
        <begin position="150"/>
        <end position="310"/>
    </location>
</feature>
<dbReference type="InterPro" id="IPR001683">
    <property type="entry name" value="PX_dom"/>
</dbReference>
<dbReference type="InterPro" id="IPR036871">
    <property type="entry name" value="PX_dom_sf"/>
</dbReference>
<dbReference type="Gene3D" id="3.30.1520.10">
    <property type="entry name" value="Phox-like domain"/>
    <property type="match status" value="1"/>
</dbReference>
<evidence type="ECO:0000256" key="1">
    <source>
        <dbReference type="SAM" id="MobiDB-lite"/>
    </source>
</evidence>
<dbReference type="AlphaFoldDB" id="A0AAV1VB20"/>
<sequence>MTEALSFSRGQQLEAAVEHLPDWYFATLEQQPPPSPSAPIKRATTTTTTTLDDVDDDDAINAVHATLKSVCETDDKPQPLDEDDVGGLPQEPSSNATICCLDDELELNELTLEDESDVTSDKELQQQQQQLQIREAELGQSTASGPQSSVEPLTDLVLSGFSMRGREKRVMYHIDVVDHDAPLQTYTIRRSYSDFKELYVQLCDILENRQSYYRHRASSRLARGATPGSTEGPQPVRRMTQEDTLERSILAFSLPPLPHAGFLTYWKRHDRSHVQSRCDRFQELLRAVQSMAFLRDSFAMRAFLSVAPCAIRDRGSSYVSLCEYGVPTLNPEEEQRERKRRAQEYRRNSTASNQSTRIVEY</sequence>
<proteinExistence type="predicted"/>
<dbReference type="GO" id="GO:0035091">
    <property type="term" value="F:phosphatidylinositol binding"/>
    <property type="evidence" value="ECO:0007669"/>
    <property type="project" value="InterPro"/>
</dbReference>
<comment type="caution">
    <text evidence="3">The sequence shown here is derived from an EMBL/GenBank/DDBJ whole genome shotgun (WGS) entry which is preliminary data.</text>
</comment>
<dbReference type="Proteomes" id="UP001162060">
    <property type="component" value="Unassembled WGS sequence"/>
</dbReference>
<feature type="compositionally biased region" description="Basic and acidic residues" evidence="1">
    <location>
        <begin position="333"/>
        <end position="347"/>
    </location>
</feature>
<gene>
    <name evidence="3" type="ORF">PM001_LOCUS29060</name>
</gene>
<name>A0AAV1VB20_9STRA</name>
<feature type="region of interest" description="Disordered" evidence="1">
    <location>
        <begin position="332"/>
        <end position="361"/>
    </location>
</feature>
<feature type="compositionally biased region" description="Polar residues" evidence="1">
    <location>
        <begin position="348"/>
        <end position="361"/>
    </location>
</feature>
<reference evidence="3" key="1">
    <citation type="submission" date="2024-01" db="EMBL/GenBank/DDBJ databases">
        <authorList>
            <person name="Webb A."/>
        </authorList>
    </citation>
    <scope>NUCLEOTIDE SEQUENCE</scope>
    <source>
        <strain evidence="3">Pm1</strain>
    </source>
</reference>
<evidence type="ECO:0000313" key="4">
    <source>
        <dbReference type="Proteomes" id="UP001162060"/>
    </source>
</evidence>
<dbReference type="SUPFAM" id="SSF64268">
    <property type="entry name" value="PX domain"/>
    <property type="match status" value="1"/>
</dbReference>
<accession>A0AAV1VB20</accession>
<protein>
    <recommendedName>
        <fullName evidence="2">PX domain-containing protein</fullName>
    </recommendedName>
</protein>
<organism evidence="3 4">
    <name type="scientific">Peronospora matthiolae</name>
    <dbReference type="NCBI Taxonomy" id="2874970"/>
    <lineage>
        <taxon>Eukaryota</taxon>
        <taxon>Sar</taxon>
        <taxon>Stramenopiles</taxon>
        <taxon>Oomycota</taxon>
        <taxon>Peronosporomycetes</taxon>
        <taxon>Peronosporales</taxon>
        <taxon>Peronosporaceae</taxon>
        <taxon>Peronospora</taxon>
    </lineage>
</organism>
<dbReference type="PROSITE" id="PS50195">
    <property type="entry name" value="PX"/>
    <property type="match status" value="1"/>
</dbReference>
<dbReference type="CDD" id="cd06093">
    <property type="entry name" value="PX_domain"/>
    <property type="match status" value="1"/>
</dbReference>
<feature type="region of interest" description="Disordered" evidence="1">
    <location>
        <begin position="218"/>
        <end position="240"/>
    </location>
</feature>
<evidence type="ECO:0000313" key="3">
    <source>
        <dbReference type="EMBL" id="CAK7943910.1"/>
    </source>
</evidence>